<gene>
    <name evidence="13" type="primary">nngr-a26</name>
</gene>
<dbReference type="PRINTS" id="PR00237">
    <property type="entry name" value="GPCRRHODOPSN"/>
</dbReference>
<evidence type="ECO:0000259" key="12">
    <source>
        <dbReference type="PROSITE" id="PS50262"/>
    </source>
</evidence>
<dbReference type="PANTHER" id="PTHR24224">
    <property type="entry name" value="CARDIOACCELERATORY PEPTIDE RECEPTOR-RELATED"/>
    <property type="match status" value="1"/>
</dbReference>
<dbReference type="InterPro" id="IPR017452">
    <property type="entry name" value="GPCR_Rhodpsn_7TM"/>
</dbReference>
<feature type="region of interest" description="Disordered" evidence="11">
    <location>
        <begin position="365"/>
        <end position="398"/>
    </location>
</feature>
<feature type="transmembrane region" description="Helical" evidence="10">
    <location>
        <begin position="310"/>
        <end position="335"/>
    </location>
</feature>
<feature type="transmembrane region" description="Helical" evidence="10">
    <location>
        <begin position="29"/>
        <end position="52"/>
    </location>
</feature>
<protein>
    <submittedName>
        <fullName evidence="13">Neuropeptide GPCR A26</fullName>
    </submittedName>
</protein>
<dbReference type="InterPro" id="IPR001817">
    <property type="entry name" value="Vasoprsn_rcpt"/>
</dbReference>
<reference evidence="13" key="1">
    <citation type="journal article" date="2014" name="Peptides">
        <title>Transcriptome analysis of neuropeptides and G-protein coupled receptors (GPCRs) for neuropeptides in the brown planthopper Nilaparvata lugens.</title>
        <authorList>
            <person name="Tanaka Y."/>
            <person name="Suetsugu Y."/>
            <person name="Yamamoto K."/>
            <person name="Noda H."/>
            <person name="Shinoda T."/>
        </authorList>
    </citation>
    <scope>NUCLEOTIDE SEQUENCE</scope>
</reference>
<feature type="transmembrane region" description="Helical" evidence="10">
    <location>
        <begin position="59"/>
        <end position="79"/>
    </location>
</feature>
<comment type="similarity">
    <text evidence="10">Belongs to the G-protein coupled receptor 1 family. Vasopressin/oxytocin receptor subfamily.</text>
</comment>
<dbReference type="PANTHER" id="PTHR24224:SF6">
    <property type="entry name" value="CARDIOACCELERATORY PEPTIDE RECEPTOR-RELATED"/>
    <property type="match status" value="1"/>
</dbReference>
<keyword evidence="7 10" id="KW-0675">Receptor</keyword>
<keyword evidence="9 10" id="KW-0807">Transducer</keyword>
<keyword evidence="3 10" id="KW-0812">Transmembrane</keyword>
<organism evidence="13">
    <name type="scientific">Nilaparvata lugens</name>
    <name type="common">Brown planthopper</name>
    <dbReference type="NCBI Taxonomy" id="108931"/>
    <lineage>
        <taxon>Eukaryota</taxon>
        <taxon>Metazoa</taxon>
        <taxon>Ecdysozoa</taxon>
        <taxon>Arthropoda</taxon>
        <taxon>Hexapoda</taxon>
        <taxon>Insecta</taxon>
        <taxon>Pterygota</taxon>
        <taxon>Neoptera</taxon>
        <taxon>Paraneoptera</taxon>
        <taxon>Hemiptera</taxon>
        <taxon>Auchenorrhyncha</taxon>
        <taxon>Fulgoroidea</taxon>
        <taxon>Delphacidae</taxon>
        <taxon>Delphacinae</taxon>
        <taxon>Nilaparvata</taxon>
    </lineage>
</organism>
<keyword evidence="8 10" id="KW-0325">Glycoprotein</keyword>
<comment type="subcellular location">
    <subcellularLocation>
        <location evidence="1 10">Cell membrane</location>
        <topology evidence="1 10">Multi-pass membrane protein</topology>
    </subcellularLocation>
</comment>
<dbReference type="GO" id="GO:0008188">
    <property type="term" value="F:neuropeptide receptor activity"/>
    <property type="evidence" value="ECO:0007669"/>
    <property type="project" value="TreeGrafter"/>
</dbReference>
<feature type="transmembrane region" description="Helical" evidence="10">
    <location>
        <begin position="99"/>
        <end position="120"/>
    </location>
</feature>
<dbReference type="AlphaFoldDB" id="U3U4F2"/>
<dbReference type="Gene3D" id="1.20.1070.10">
    <property type="entry name" value="Rhodopsin 7-helix transmembrane proteins"/>
    <property type="match status" value="1"/>
</dbReference>
<dbReference type="EMBL" id="AB817309">
    <property type="protein sequence ID" value="BAO01076.1"/>
    <property type="molecule type" value="mRNA"/>
</dbReference>
<evidence type="ECO:0000256" key="10">
    <source>
        <dbReference type="RuleBase" id="RU046427"/>
    </source>
</evidence>
<feature type="transmembrane region" description="Helical" evidence="10">
    <location>
        <begin position="141"/>
        <end position="161"/>
    </location>
</feature>
<evidence type="ECO:0000256" key="5">
    <source>
        <dbReference type="ARBA" id="ARBA00023040"/>
    </source>
</evidence>
<feature type="transmembrane region" description="Helical" evidence="10">
    <location>
        <begin position="279"/>
        <end position="304"/>
    </location>
</feature>
<keyword evidence="4 10" id="KW-1133">Transmembrane helix</keyword>
<feature type="compositionally biased region" description="Low complexity" evidence="11">
    <location>
        <begin position="368"/>
        <end position="382"/>
    </location>
</feature>
<evidence type="ECO:0000256" key="3">
    <source>
        <dbReference type="ARBA" id="ARBA00022692"/>
    </source>
</evidence>
<evidence type="ECO:0000256" key="2">
    <source>
        <dbReference type="ARBA" id="ARBA00022475"/>
    </source>
</evidence>
<proteinExistence type="evidence at transcript level"/>
<dbReference type="PRINTS" id="PR00896">
    <property type="entry name" value="VASOPRESSINR"/>
</dbReference>
<keyword evidence="2" id="KW-1003">Cell membrane</keyword>
<accession>U3U4F2</accession>
<dbReference type="GO" id="GO:0005000">
    <property type="term" value="F:vasopressin receptor activity"/>
    <property type="evidence" value="ECO:0007669"/>
    <property type="project" value="InterPro"/>
</dbReference>
<dbReference type="SUPFAM" id="SSF81321">
    <property type="entry name" value="Family A G protein-coupled receptor-like"/>
    <property type="match status" value="1"/>
</dbReference>
<evidence type="ECO:0000256" key="9">
    <source>
        <dbReference type="ARBA" id="ARBA00023224"/>
    </source>
</evidence>
<dbReference type="Pfam" id="PF00001">
    <property type="entry name" value="7tm_1"/>
    <property type="match status" value="1"/>
</dbReference>
<feature type="domain" description="G-protein coupled receptors family 1 profile" evidence="12">
    <location>
        <begin position="41"/>
        <end position="332"/>
    </location>
</feature>
<sequence length="398" mass="44903">MDDENYEAAKNSSEQSINSFYFYKTEQFVVLWLLFIGIVAGNSAVLVTLLLSKARRSRMNFFIMHLAIADLLVGLVSVLPDIIWRMTVSWVAGNLACKAVRFMQAVVIYSSTYVLVALSIDRLDAITRPMNFSGSWRRAKLLVIASWLISFLFSSPIMVLYEEREIQGRLQCWIELGEPWQWRLYMSLVTVTVFLVPAIVIAVCYAVIVHTIWTKSRHLMPPPPHPPPPPHSNGDLLNGHHATSPLTNCDHPDGEVELRRASSRGIIPRAKIKTVKMTFVIVFVFVVCWCPYLVFDLLQVWGFVPRTQTSIAVATFIQSLAPLNSAANPLIYCLFSTHVCRAIRKIPVLKWLWCGTSTSGASEVTTESSQRMSASASSSSNHRQNHKRRTTSIQQFII</sequence>
<evidence type="ECO:0000256" key="1">
    <source>
        <dbReference type="ARBA" id="ARBA00004651"/>
    </source>
</evidence>
<dbReference type="GO" id="GO:0005886">
    <property type="term" value="C:plasma membrane"/>
    <property type="evidence" value="ECO:0007669"/>
    <property type="project" value="UniProtKB-SubCell"/>
</dbReference>
<evidence type="ECO:0000256" key="8">
    <source>
        <dbReference type="ARBA" id="ARBA00023180"/>
    </source>
</evidence>
<evidence type="ECO:0000256" key="11">
    <source>
        <dbReference type="SAM" id="MobiDB-lite"/>
    </source>
</evidence>
<dbReference type="PROSITE" id="PS50262">
    <property type="entry name" value="G_PROTEIN_RECEP_F1_2"/>
    <property type="match status" value="1"/>
</dbReference>
<keyword evidence="13" id="KW-0527">Neuropeptide</keyword>
<keyword evidence="5 10" id="KW-0297">G-protein coupled receptor</keyword>
<keyword evidence="6 10" id="KW-0472">Membrane</keyword>
<evidence type="ECO:0000313" key="13">
    <source>
        <dbReference type="EMBL" id="BAO01076.1"/>
    </source>
</evidence>
<dbReference type="FunFam" id="1.20.1070.10:FF:000188">
    <property type="entry name" value="Neuropeptide S receptor"/>
    <property type="match status" value="1"/>
</dbReference>
<evidence type="ECO:0000256" key="7">
    <source>
        <dbReference type="ARBA" id="ARBA00023170"/>
    </source>
</evidence>
<evidence type="ECO:0000256" key="4">
    <source>
        <dbReference type="ARBA" id="ARBA00022989"/>
    </source>
</evidence>
<name>U3U4F2_NILLU</name>
<dbReference type="InterPro" id="IPR000276">
    <property type="entry name" value="GPCR_Rhodpsn"/>
</dbReference>
<evidence type="ECO:0000256" key="6">
    <source>
        <dbReference type="ARBA" id="ARBA00023136"/>
    </source>
</evidence>
<dbReference type="InterPro" id="IPR052665">
    <property type="entry name" value="Neuropeptide-GPCR"/>
</dbReference>
<feature type="transmembrane region" description="Helical" evidence="10">
    <location>
        <begin position="184"/>
        <end position="208"/>
    </location>
</feature>
<dbReference type="OrthoDB" id="5987909at2759"/>